<keyword evidence="1" id="KW-0732">Signal</keyword>
<dbReference type="Proteomes" id="UP000078200">
    <property type="component" value="Unassembled WGS sequence"/>
</dbReference>
<feature type="signal peptide" evidence="1">
    <location>
        <begin position="1"/>
        <end position="23"/>
    </location>
</feature>
<dbReference type="VEuPathDB" id="VectorBase:GAUT005479"/>
<accession>A0A1A9UI12</accession>
<evidence type="ECO:0000256" key="1">
    <source>
        <dbReference type="SAM" id="SignalP"/>
    </source>
</evidence>
<protein>
    <submittedName>
        <fullName evidence="2">Uncharacterized protein</fullName>
    </submittedName>
</protein>
<dbReference type="EnsemblMetazoa" id="GAUT005479-RA">
    <property type="protein sequence ID" value="GAUT005479-PA"/>
    <property type="gene ID" value="GAUT005479"/>
</dbReference>
<name>A0A1A9UI12_GLOAU</name>
<evidence type="ECO:0000313" key="3">
    <source>
        <dbReference type="Proteomes" id="UP000078200"/>
    </source>
</evidence>
<sequence length="101" mass="11008">MTNSGWSITAILAVMTLLATSPAQYTIFSSPWSLISSHHTVTVIRFSLGPYRWGKKSPEAASESGHITEDNAEIKAETVGAIISDAHISRSHHVYETLIKV</sequence>
<evidence type="ECO:0000313" key="2">
    <source>
        <dbReference type="EnsemblMetazoa" id="GAUT005479-PA"/>
    </source>
</evidence>
<keyword evidence="3" id="KW-1185">Reference proteome</keyword>
<proteinExistence type="predicted"/>
<reference evidence="2" key="1">
    <citation type="submission" date="2020-05" db="UniProtKB">
        <authorList>
            <consortium name="EnsemblMetazoa"/>
        </authorList>
    </citation>
    <scope>IDENTIFICATION</scope>
    <source>
        <strain evidence="2">TTRI</strain>
    </source>
</reference>
<feature type="chain" id="PRO_5008398526" evidence="1">
    <location>
        <begin position="24"/>
        <end position="101"/>
    </location>
</feature>
<organism evidence="2 3">
    <name type="scientific">Glossina austeni</name>
    <name type="common">Savannah tsetse fly</name>
    <dbReference type="NCBI Taxonomy" id="7395"/>
    <lineage>
        <taxon>Eukaryota</taxon>
        <taxon>Metazoa</taxon>
        <taxon>Ecdysozoa</taxon>
        <taxon>Arthropoda</taxon>
        <taxon>Hexapoda</taxon>
        <taxon>Insecta</taxon>
        <taxon>Pterygota</taxon>
        <taxon>Neoptera</taxon>
        <taxon>Endopterygota</taxon>
        <taxon>Diptera</taxon>
        <taxon>Brachycera</taxon>
        <taxon>Muscomorpha</taxon>
        <taxon>Hippoboscoidea</taxon>
        <taxon>Glossinidae</taxon>
        <taxon>Glossina</taxon>
    </lineage>
</organism>
<dbReference type="AlphaFoldDB" id="A0A1A9UI12"/>